<dbReference type="PANTHER" id="PTHR11941">
    <property type="entry name" value="ENOYL-COA HYDRATASE-RELATED"/>
    <property type="match status" value="1"/>
</dbReference>
<dbReference type="InterPro" id="IPR029045">
    <property type="entry name" value="ClpP/crotonase-like_dom_sf"/>
</dbReference>
<keyword evidence="4" id="KW-1185">Reference proteome</keyword>
<dbReference type="SUPFAM" id="SSF52096">
    <property type="entry name" value="ClpP/crotonase"/>
    <property type="match status" value="1"/>
</dbReference>
<comment type="similarity">
    <text evidence="1 2">Belongs to the enoyl-CoA hydratase/isomerase family.</text>
</comment>
<dbReference type="PANTHER" id="PTHR11941:SF54">
    <property type="entry name" value="ENOYL-COA HYDRATASE, MITOCHONDRIAL"/>
    <property type="match status" value="1"/>
</dbReference>
<reference evidence="3 4" key="1">
    <citation type="submission" date="2014-01" db="EMBL/GenBank/DDBJ databases">
        <title>Sulfitobacter sp. H3 (MCCC 1A00686) Genome Sequencing.</title>
        <authorList>
            <person name="Lai Q."/>
            <person name="Hong Z."/>
        </authorList>
    </citation>
    <scope>NUCLEOTIDE SEQUENCE [LARGE SCALE GENOMIC DNA]</scope>
    <source>
        <strain evidence="3 4">H3</strain>
    </source>
</reference>
<evidence type="ECO:0000313" key="4">
    <source>
        <dbReference type="Proteomes" id="UP000027746"/>
    </source>
</evidence>
<evidence type="ECO:0008006" key="5">
    <source>
        <dbReference type="Google" id="ProtNLM"/>
    </source>
</evidence>
<dbReference type="Gene3D" id="3.90.226.10">
    <property type="entry name" value="2-enoyl-CoA Hydratase, Chain A, domain 1"/>
    <property type="match status" value="1"/>
</dbReference>
<dbReference type="EMBL" id="JAMD01000006">
    <property type="protein sequence ID" value="KEJ95587.1"/>
    <property type="molecule type" value="Genomic_DNA"/>
</dbReference>
<dbReference type="OrthoDB" id="9795613at2"/>
<evidence type="ECO:0000256" key="2">
    <source>
        <dbReference type="RuleBase" id="RU003707"/>
    </source>
</evidence>
<evidence type="ECO:0000256" key="1">
    <source>
        <dbReference type="ARBA" id="ARBA00005254"/>
    </source>
</evidence>
<name>A0A073JCZ5_9RHOB</name>
<dbReference type="CDD" id="cd06558">
    <property type="entry name" value="crotonase-like"/>
    <property type="match status" value="1"/>
</dbReference>
<dbReference type="Pfam" id="PF00378">
    <property type="entry name" value="ECH_1"/>
    <property type="match status" value="1"/>
</dbReference>
<gene>
    <name evidence="3" type="ORF">SUH3_21625</name>
</gene>
<comment type="caution">
    <text evidence="3">The sequence shown here is derived from an EMBL/GenBank/DDBJ whole genome shotgun (WGS) entry which is preliminary data.</text>
</comment>
<sequence>MTDLSFPPDWAPDTTFADGRIGLTVRDGIAVLAVQIPQKMNALDVHATRGMVEALEAAQDQARVLLFTGTGGKAFISGADIGGFDDDKQQGSSFLERQKILADYPLPTIAVIRGYCIGGGLMTALNCDFRLAGTDATFGIPAAKLGISYGFDGLSRLVQVAGPARTRYLLYTGDRVDAQTALTWGLIEQIHDTGVLWDEAMTLARHIAGNAPLSIRATKETVAQITRDPADRDMQAIVDLSMLCQQSSDFREGRDAFREKRKPAFTGE</sequence>
<proteinExistence type="inferred from homology"/>
<organism evidence="3 4">
    <name type="scientific">Pseudosulfitobacter pseudonitzschiae</name>
    <dbReference type="NCBI Taxonomy" id="1402135"/>
    <lineage>
        <taxon>Bacteria</taxon>
        <taxon>Pseudomonadati</taxon>
        <taxon>Pseudomonadota</taxon>
        <taxon>Alphaproteobacteria</taxon>
        <taxon>Rhodobacterales</taxon>
        <taxon>Roseobacteraceae</taxon>
        <taxon>Pseudosulfitobacter</taxon>
    </lineage>
</organism>
<dbReference type="AlphaFoldDB" id="A0A073JCZ5"/>
<dbReference type="PROSITE" id="PS00166">
    <property type="entry name" value="ENOYL_COA_HYDRATASE"/>
    <property type="match status" value="1"/>
</dbReference>
<protein>
    <recommendedName>
        <fullName evidence="5">Enoyl-CoA hydratase</fullName>
    </recommendedName>
</protein>
<dbReference type="Proteomes" id="UP000027746">
    <property type="component" value="Unassembled WGS sequence"/>
</dbReference>
<evidence type="ECO:0000313" key="3">
    <source>
        <dbReference type="EMBL" id="KEJ95587.1"/>
    </source>
</evidence>
<dbReference type="InterPro" id="IPR018376">
    <property type="entry name" value="Enoyl-CoA_hyd/isom_CS"/>
</dbReference>
<dbReference type="GO" id="GO:0003824">
    <property type="term" value="F:catalytic activity"/>
    <property type="evidence" value="ECO:0007669"/>
    <property type="project" value="InterPro"/>
</dbReference>
<dbReference type="InterPro" id="IPR001753">
    <property type="entry name" value="Enoyl-CoA_hydra/iso"/>
</dbReference>
<dbReference type="GO" id="GO:0006635">
    <property type="term" value="P:fatty acid beta-oxidation"/>
    <property type="evidence" value="ECO:0007669"/>
    <property type="project" value="TreeGrafter"/>
</dbReference>
<accession>A0A073JCZ5</accession>